<accession>A0A381X317</accession>
<evidence type="ECO:0000256" key="12">
    <source>
        <dbReference type="ARBA" id="ARBA00022801"/>
    </source>
</evidence>
<dbReference type="EC" id="3.1.26.4" evidence="6"/>
<keyword evidence="13" id="KW-0464">Manganese</keyword>
<evidence type="ECO:0000256" key="7">
    <source>
        <dbReference type="ARBA" id="ARBA00019179"/>
    </source>
</evidence>
<comment type="catalytic activity">
    <reaction evidence="1">
        <text>Endonucleolytic cleavage to 5'-phosphomonoester.</text>
        <dbReference type="EC" id="3.1.26.4"/>
    </reaction>
</comment>
<evidence type="ECO:0000256" key="11">
    <source>
        <dbReference type="ARBA" id="ARBA00022759"/>
    </source>
</evidence>
<dbReference type="PANTHER" id="PTHR10954:SF18">
    <property type="entry name" value="RIBONUCLEASE HII"/>
    <property type="match status" value="1"/>
</dbReference>
<reference evidence="15" key="1">
    <citation type="submission" date="2018-05" db="EMBL/GenBank/DDBJ databases">
        <authorList>
            <person name="Lanie J.A."/>
            <person name="Ng W.-L."/>
            <person name="Kazmierczak K.M."/>
            <person name="Andrzejewski T.M."/>
            <person name="Davidsen T.M."/>
            <person name="Wayne K.J."/>
            <person name="Tettelin H."/>
            <person name="Glass J.I."/>
            <person name="Rusch D."/>
            <person name="Podicherti R."/>
            <person name="Tsui H.-C.T."/>
            <person name="Winkler M.E."/>
        </authorList>
    </citation>
    <scope>NUCLEOTIDE SEQUENCE</scope>
</reference>
<evidence type="ECO:0000256" key="13">
    <source>
        <dbReference type="ARBA" id="ARBA00023211"/>
    </source>
</evidence>
<evidence type="ECO:0000256" key="4">
    <source>
        <dbReference type="ARBA" id="ARBA00004496"/>
    </source>
</evidence>
<gene>
    <name evidence="15" type="ORF">METZ01_LOCUS111846</name>
</gene>
<comment type="cofactor">
    <cofactor evidence="3">
        <name>Mg(2+)</name>
        <dbReference type="ChEBI" id="CHEBI:18420"/>
    </cofactor>
</comment>
<dbReference type="Pfam" id="PF01351">
    <property type="entry name" value="RNase_HII"/>
    <property type="match status" value="1"/>
</dbReference>
<dbReference type="Gene3D" id="3.30.420.10">
    <property type="entry name" value="Ribonuclease H-like superfamily/Ribonuclease H"/>
    <property type="match status" value="1"/>
</dbReference>
<dbReference type="GO" id="GO:0006298">
    <property type="term" value="P:mismatch repair"/>
    <property type="evidence" value="ECO:0007669"/>
    <property type="project" value="TreeGrafter"/>
</dbReference>
<dbReference type="GO" id="GO:0004523">
    <property type="term" value="F:RNA-DNA hybrid ribonuclease activity"/>
    <property type="evidence" value="ECO:0007669"/>
    <property type="project" value="UniProtKB-EC"/>
</dbReference>
<evidence type="ECO:0000256" key="1">
    <source>
        <dbReference type="ARBA" id="ARBA00000077"/>
    </source>
</evidence>
<evidence type="ECO:0000256" key="3">
    <source>
        <dbReference type="ARBA" id="ARBA00001946"/>
    </source>
</evidence>
<dbReference type="NCBIfam" id="NF000594">
    <property type="entry name" value="PRK00015.1-1"/>
    <property type="match status" value="1"/>
</dbReference>
<proteinExistence type="inferred from homology"/>
<dbReference type="InterPro" id="IPR012337">
    <property type="entry name" value="RNaseH-like_sf"/>
</dbReference>
<keyword evidence="10" id="KW-0479">Metal-binding</keyword>
<dbReference type="InterPro" id="IPR036397">
    <property type="entry name" value="RNaseH_sf"/>
</dbReference>
<dbReference type="SUPFAM" id="SSF53098">
    <property type="entry name" value="Ribonuclease H-like"/>
    <property type="match status" value="1"/>
</dbReference>
<dbReference type="NCBIfam" id="NF000595">
    <property type="entry name" value="PRK00015.1-3"/>
    <property type="match status" value="1"/>
</dbReference>
<dbReference type="InterPro" id="IPR022898">
    <property type="entry name" value="RNase_HII"/>
</dbReference>
<dbReference type="InterPro" id="IPR001352">
    <property type="entry name" value="RNase_HII/HIII"/>
</dbReference>
<comment type="cofactor">
    <cofactor evidence="2">
        <name>Mn(2+)</name>
        <dbReference type="ChEBI" id="CHEBI:29035"/>
    </cofactor>
</comment>
<evidence type="ECO:0000256" key="8">
    <source>
        <dbReference type="ARBA" id="ARBA00022490"/>
    </source>
</evidence>
<dbReference type="GO" id="GO:0032299">
    <property type="term" value="C:ribonuclease H2 complex"/>
    <property type="evidence" value="ECO:0007669"/>
    <property type="project" value="TreeGrafter"/>
</dbReference>
<evidence type="ECO:0000256" key="9">
    <source>
        <dbReference type="ARBA" id="ARBA00022722"/>
    </source>
</evidence>
<dbReference type="PANTHER" id="PTHR10954">
    <property type="entry name" value="RIBONUCLEASE H2 SUBUNIT A"/>
    <property type="match status" value="1"/>
</dbReference>
<dbReference type="GO" id="GO:0043137">
    <property type="term" value="P:DNA replication, removal of RNA primer"/>
    <property type="evidence" value="ECO:0007669"/>
    <property type="project" value="TreeGrafter"/>
</dbReference>
<dbReference type="EMBL" id="UINC01013695">
    <property type="protein sequence ID" value="SVA58992.1"/>
    <property type="molecule type" value="Genomic_DNA"/>
</dbReference>
<evidence type="ECO:0000259" key="14">
    <source>
        <dbReference type="PROSITE" id="PS51975"/>
    </source>
</evidence>
<dbReference type="GO" id="GO:0005737">
    <property type="term" value="C:cytoplasm"/>
    <property type="evidence" value="ECO:0007669"/>
    <property type="project" value="UniProtKB-SubCell"/>
</dbReference>
<evidence type="ECO:0000313" key="15">
    <source>
        <dbReference type="EMBL" id="SVA58992.1"/>
    </source>
</evidence>
<keyword evidence="9" id="KW-0540">Nuclease</keyword>
<keyword evidence="12" id="KW-0378">Hydrolase</keyword>
<name>A0A381X317_9ZZZZ</name>
<comment type="subcellular location">
    <subcellularLocation>
        <location evidence="4">Cytoplasm</location>
    </subcellularLocation>
</comment>
<evidence type="ECO:0000256" key="6">
    <source>
        <dbReference type="ARBA" id="ARBA00012180"/>
    </source>
</evidence>
<dbReference type="CDD" id="cd07182">
    <property type="entry name" value="RNase_HII_bacteria_HII_like"/>
    <property type="match status" value="1"/>
</dbReference>
<dbReference type="GO" id="GO:0003723">
    <property type="term" value="F:RNA binding"/>
    <property type="evidence" value="ECO:0007669"/>
    <property type="project" value="InterPro"/>
</dbReference>
<dbReference type="HAMAP" id="MF_00052_B">
    <property type="entry name" value="RNase_HII_B"/>
    <property type="match status" value="1"/>
</dbReference>
<comment type="similarity">
    <text evidence="5">Belongs to the RNase HII family.</text>
</comment>
<evidence type="ECO:0000256" key="5">
    <source>
        <dbReference type="ARBA" id="ARBA00007383"/>
    </source>
</evidence>
<dbReference type="GO" id="GO:0046872">
    <property type="term" value="F:metal ion binding"/>
    <property type="evidence" value="ECO:0007669"/>
    <property type="project" value="UniProtKB-KW"/>
</dbReference>
<dbReference type="PROSITE" id="PS51975">
    <property type="entry name" value="RNASE_H_2"/>
    <property type="match status" value="1"/>
</dbReference>
<feature type="domain" description="RNase H type-2" evidence="14">
    <location>
        <begin position="14"/>
        <end position="201"/>
    </location>
</feature>
<dbReference type="InterPro" id="IPR024567">
    <property type="entry name" value="RNase_HII/HIII_dom"/>
</dbReference>
<protein>
    <recommendedName>
        <fullName evidence="7">Ribonuclease HII</fullName>
        <ecNumber evidence="6">3.1.26.4</ecNumber>
    </recommendedName>
</protein>
<evidence type="ECO:0000256" key="10">
    <source>
        <dbReference type="ARBA" id="ARBA00022723"/>
    </source>
</evidence>
<dbReference type="AlphaFoldDB" id="A0A381X317"/>
<evidence type="ECO:0000256" key="2">
    <source>
        <dbReference type="ARBA" id="ARBA00001936"/>
    </source>
</evidence>
<keyword evidence="8" id="KW-0963">Cytoplasm</keyword>
<organism evidence="15">
    <name type="scientific">marine metagenome</name>
    <dbReference type="NCBI Taxonomy" id="408172"/>
    <lineage>
        <taxon>unclassified sequences</taxon>
        <taxon>metagenomes</taxon>
        <taxon>ecological metagenomes</taxon>
    </lineage>
</organism>
<keyword evidence="11" id="KW-0255">Endonuclease</keyword>
<sequence>MLELERTLWDKGMLRVAGLDEAGRGALAGPVVAAAVILPRSQMLIRGLNDSKRLSPAERDRLFTVISSTAVGVGVGISASDVIDRKNIRQANLMAMREAVETLPKIPDYLLIDGTDTIDWVGPQEAVVKGDARSLTVAAASVIAKVTRDRIMIAYEGEHPEYGFSKHKGYGTADHIAAVRKYGMCPLHRRSFHLKGTPASA</sequence>